<organism evidence="6 7">
    <name type="scientific">Georgenia yuyongxinii</name>
    <dbReference type="NCBI Taxonomy" id="2589797"/>
    <lineage>
        <taxon>Bacteria</taxon>
        <taxon>Bacillati</taxon>
        <taxon>Actinomycetota</taxon>
        <taxon>Actinomycetes</taxon>
        <taxon>Micrococcales</taxon>
        <taxon>Bogoriellaceae</taxon>
        <taxon>Georgenia</taxon>
    </lineage>
</organism>
<reference evidence="6 7" key="1">
    <citation type="submission" date="2019-07" db="EMBL/GenBank/DDBJ databases">
        <title>Georgenia wutianyii sp. nov. and Georgenia *** sp. nov. isolated from plateau pika (Ochotona curzoniae) in the Qinghai-Tibet plateau of China.</title>
        <authorList>
            <person name="Tian Z."/>
        </authorList>
    </citation>
    <scope>NUCLEOTIDE SEQUENCE [LARGE SCALE GENOMIC DNA]</scope>
    <source>
        <strain evidence="6 7">Z446</strain>
    </source>
</reference>
<evidence type="ECO:0000259" key="4">
    <source>
        <dbReference type="Pfam" id="PF13313"/>
    </source>
</evidence>
<dbReference type="Pfam" id="PF17957">
    <property type="entry name" value="Big_7"/>
    <property type="match status" value="1"/>
</dbReference>
<dbReference type="Proteomes" id="UP000318693">
    <property type="component" value="Unassembled WGS sequence"/>
</dbReference>
<feature type="domain" description="DUF4082" evidence="4">
    <location>
        <begin position="643"/>
        <end position="787"/>
    </location>
</feature>
<gene>
    <name evidence="6" type="ORF">FJ693_17865</name>
</gene>
<protein>
    <submittedName>
        <fullName evidence="6">DUF4082 domain-containing protein</fullName>
    </submittedName>
</protein>
<name>A0A552WLL1_9MICO</name>
<evidence type="ECO:0000313" key="6">
    <source>
        <dbReference type="EMBL" id="TRW43373.1"/>
    </source>
</evidence>
<dbReference type="InterPro" id="IPR014756">
    <property type="entry name" value="Ig_E-set"/>
</dbReference>
<dbReference type="InterPro" id="IPR032812">
    <property type="entry name" value="SbsA_Ig"/>
</dbReference>
<feature type="signal peptide" evidence="2">
    <location>
        <begin position="1"/>
        <end position="37"/>
    </location>
</feature>
<evidence type="ECO:0000256" key="1">
    <source>
        <dbReference type="ARBA" id="ARBA00022729"/>
    </source>
</evidence>
<comment type="caution">
    <text evidence="6">The sequence shown here is derived from an EMBL/GenBank/DDBJ whole genome shotgun (WGS) entry which is preliminary data.</text>
</comment>
<dbReference type="Pfam" id="PF13205">
    <property type="entry name" value="Big_5"/>
    <property type="match status" value="2"/>
</dbReference>
<accession>A0A552WLL1</accession>
<dbReference type="Gene3D" id="2.60.40.3710">
    <property type="match status" value="1"/>
</dbReference>
<dbReference type="Pfam" id="PF13313">
    <property type="entry name" value="DUF4082"/>
    <property type="match status" value="3"/>
</dbReference>
<dbReference type="SUPFAM" id="SSF81296">
    <property type="entry name" value="E set domains"/>
    <property type="match status" value="1"/>
</dbReference>
<feature type="domain" description="N,N-dimethylformamidase beta subunit-like C-terminal" evidence="5">
    <location>
        <begin position="101"/>
        <end position="497"/>
    </location>
</feature>
<evidence type="ECO:0000259" key="5">
    <source>
        <dbReference type="Pfam" id="PF20254"/>
    </source>
</evidence>
<feature type="domain" description="SbsA Ig-like" evidence="3">
    <location>
        <begin position="795"/>
        <end position="895"/>
    </location>
</feature>
<evidence type="ECO:0000256" key="2">
    <source>
        <dbReference type="SAM" id="SignalP"/>
    </source>
</evidence>
<sequence length="1342" mass="139943">MGSPRLSQRWRERLAVFVGALVALPMVAAVSAAPASAAGDPCGPDGNEIACENSKPGADPEEWDVWKAGDEGIQGFATDMSVDAGNAIDFKIDTDAADYSVTIYRTGWYGGLGAREIATVEPSAALPQIQPECLSDVATELYDCGNWAVSATWDVPVTAVSGVYVAKLNRADTGESSHITFVVRDDSSTSDVLFQTSDTTWQAYNSYGGASFYEGAVNGRAYKLSYNRPFNTRAHASGRDFYFASEYAMVRFLERNGYDVSYSTDVDTDRRGELLTNHQVFLSVGHDEYWSGRQRANIEAARDAGVHLGFFTGNEAYWRTRWEDSAAGPTTPYRTLVSYKETWGNSKIDPSPEWTGTWRDPRFASPENGGGLPENGITGTAYMVNYSDLPVTVSADEGKYRLWRSTSLASLAPGTSAELAPHTVGYESNEDLDNGFRPEGLIRLSTTTGTVPQYLQDFGNVVAEGETTHHTTLYRAPSGALVFSSGSIQWSWGLDQEHDGDGAPSDPRMQQATVNLFADMGVQPVTLQADLGAATPSADATGPTVTIVAPATGQAVPNGTTVTATGTAVDTGGGRVAGVEVSTDDGASWHPATGTTEWSFTYVQHGLGITPLRVRAVDDSANIGGAASVDIDVSCPCSIFGTELPEQPDINDGAGVELGLKFTGEIDGFATGVRFYKSAANTGTHTGSLWTATGQRLATVTFSDESASGWQSAMFATPVSLSAGTTYVVSYTAPNGHYAAVSDAFWSFGVDADPLSVAGGFGASDSGVYAVPGQFPASSYRSSHYFVDVVFNTVDDTPLTIGAQGPLPGSSSVLTTTPISAVMSKPIDETSVQITLTANGGTAVAGGSTYDSATRTVSFLPEQPLASGTAYTATVDAVDPRGVAVEGHSSWSFTTAAPDQIEGVCPCSLFNDSTVPTVLEAADPDAVTLGVTFSSTVSGKVTGVRFYKGPGNVGTHTGALWSEAGAQLAQATFTSETTQGWQTVVFDQPVAIEKDVRYVASYRTPVGRYSYTPGAHADWYQRGPLRVPPNGGAYTYADAFPGGSSSGSYLVDVVFKADPPPLTVVAQQPRPEALGVLTGTGVSATLSLPAADGVELALSRPSGPVAGSTSLASDGVTLTFAPAAPLEPATRYTATVTGTDSGPTSWSFDTADATGCPCTLFSADVPVTASSADAAAVELGVSFTPSVAGRITGVRFYKGPQNGGNHTGSLWTEGGARLATVEFTNETATGWQTAYFAEPVEVTAGTTYVVSYLAPQGGYAATPEYFAGGPRTVGPLEAGVDNGRYRYGGGFPTGTYRSANYFVDVAFTPGEPTPVTVTAAEPGAGAVDVSLGSSVSATLSKA</sequence>
<dbReference type="InterPro" id="IPR046540">
    <property type="entry name" value="DMFA2_C"/>
</dbReference>
<feature type="chain" id="PRO_5022005602" evidence="2">
    <location>
        <begin position="38"/>
        <end position="1342"/>
    </location>
</feature>
<dbReference type="InterPro" id="IPR025141">
    <property type="entry name" value="DUF4082"/>
</dbReference>
<feature type="non-terminal residue" evidence="6">
    <location>
        <position position="1342"/>
    </location>
</feature>
<evidence type="ECO:0000313" key="7">
    <source>
        <dbReference type="Proteomes" id="UP000318693"/>
    </source>
</evidence>
<feature type="domain" description="SbsA Ig-like" evidence="3">
    <location>
        <begin position="1060"/>
        <end position="1150"/>
    </location>
</feature>
<dbReference type="EMBL" id="VJXR01000085">
    <property type="protein sequence ID" value="TRW43373.1"/>
    <property type="molecule type" value="Genomic_DNA"/>
</dbReference>
<dbReference type="Pfam" id="PF20254">
    <property type="entry name" value="DMFA2_C"/>
    <property type="match status" value="1"/>
</dbReference>
<dbReference type="Gene3D" id="2.60.40.650">
    <property type="match status" value="1"/>
</dbReference>
<proteinExistence type="predicted"/>
<feature type="domain" description="DUF4082" evidence="4">
    <location>
        <begin position="914"/>
        <end position="1050"/>
    </location>
</feature>
<keyword evidence="1 2" id="KW-0732">Signal</keyword>
<keyword evidence="7" id="KW-1185">Reference proteome</keyword>
<feature type="domain" description="DUF4082" evidence="4">
    <location>
        <begin position="1164"/>
        <end position="1303"/>
    </location>
</feature>
<evidence type="ECO:0000259" key="3">
    <source>
        <dbReference type="Pfam" id="PF13205"/>
    </source>
</evidence>